<feature type="domain" description="GHMP kinase N-terminal" evidence="11">
    <location>
        <begin position="125"/>
        <end position="168"/>
    </location>
</feature>
<comment type="caution">
    <text evidence="13">The sequence shown here is derived from an EMBL/GenBank/DDBJ whole genome shotgun (WGS) entry which is preliminary data.</text>
</comment>
<comment type="subcellular location">
    <subcellularLocation>
        <location evidence="10">Cytoplasm</location>
    </subcellularLocation>
</comment>
<dbReference type="Gene3D" id="3.30.230.10">
    <property type="match status" value="1"/>
</dbReference>
<dbReference type="InterPro" id="IPR014721">
    <property type="entry name" value="Ribsml_uS5_D2-typ_fold_subgr"/>
</dbReference>
<keyword evidence="14" id="KW-1185">Reference proteome</keyword>
<dbReference type="InterPro" id="IPR006205">
    <property type="entry name" value="Mev_gal_kin"/>
</dbReference>
<keyword evidence="8 10" id="KW-0443">Lipid metabolism</keyword>
<keyword evidence="6 10" id="KW-0067">ATP-binding</keyword>
<keyword evidence="10" id="KW-0752">Steroid biosynthesis</keyword>
<dbReference type="EMBL" id="JAKMXF010000313">
    <property type="protein sequence ID" value="KAI6650183.1"/>
    <property type="molecule type" value="Genomic_DNA"/>
</dbReference>
<dbReference type="InterPro" id="IPR036554">
    <property type="entry name" value="GHMP_kinase_C_sf"/>
</dbReference>
<evidence type="ECO:0000256" key="5">
    <source>
        <dbReference type="ARBA" id="ARBA00022777"/>
    </source>
</evidence>
<dbReference type="Pfam" id="PF08544">
    <property type="entry name" value="GHMP_kinases_C"/>
    <property type="match status" value="1"/>
</dbReference>
<dbReference type="InterPro" id="IPR020568">
    <property type="entry name" value="Ribosomal_Su5_D2-typ_SF"/>
</dbReference>
<keyword evidence="5 10" id="KW-0418">Kinase</keyword>
<evidence type="ECO:0000256" key="10">
    <source>
        <dbReference type="RuleBase" id="RU363087"/>
    </source>
</evidence>
<dbReference type="PANTHER" id="PTHR43290:SF2">
    <property type="entry name" value="MEVALONATE KINASE"/>
    <property type="match status" value="1"/>
</dbReference>
<evidence type="ECO:0000259" key="11">
    <source>
        <dbReference type="Pfam" id="PF00288"/>
    </source>
</evidence>
<organism evidence="13 14">
    <name type="scientific">Oopsacas minuta</name>
    <dbReference type="NCBI Taxonomy" id="111878"/>
    <lineage>
        <taxon>Eukaryota</taxon>
        <taxon>Metazoa</taxon>
        <taxon>Porifera</taxon>
        <taxon>Hexactinellida</taxon>
        <taxon>Hexasterophora</taxon>
        <taxon>Lyssacinosida</taxon>
        <taxon>Leucopsacidae</taxon>
        <taxon>Oopsacas</taxon>
    </lineage>
</organism>
<evidence type="ECO:0000256" key="3">
    <source>
        <dbReference type="ARBA" id="ARBA00022679"/>
    </source>
</evidence>
<dbReference type="EC" id="2.7.1.36" evidence="10"/>
<protein>
    <recommendedName>
        <fullName evidence="10">Mevalonate kinase</fullName>
        <shortName evidence="10">MK</shortName>
        <ecNumber evidence="10">2.7.1.36</ecNumber>
    </recommendedName>
</protein>
<evidence type="ECO:0000256" key="6">
    <source>
        <dbReference type="ARBA" id="ARBA00022840"/>
    </source>
</evidence>
<dbReference type="InterPro" id="IPR006204">
    <property type="entry name" value="GHMP_kinase_N_dom"/>
</dbReference>
<dbReference type="Proteomes" id="UP001165289">
    <property type="component" value="Unassembled WGS sequence"/>
</dbReference>
<evidence type="ECO:0000256" key="2">
    <source>
        <dbReference type="ARBA" id="ARBA00022516"/>
    </source>
</evidence>
<dbReference type="Gene3D" id="3.30.70.890">
    <property type="entry name" value="GHMP kinase, C-terminal domain"/>
    <property type="match status" value="1"/>
</dbReference>
<sequence length="406" mass="44080">MAECLPTTYAVSCPAKIILHGEHAVVYGKAAIGTSIDLRTYAILKNTRLSSDADNVVISFKMPQIDVDVSWPLDSIKSKVGTEYPEMLDELKTLASQADSDSNSYAFVGSLVFVFLFASICGKTDLTQNVCVEVDTEAPLGSGLGSSAALSVCVSALFLVLANNIQLPSVNNMDITIAQLKNAMSKGEMKQGYFTRENLGHINNWGFAAERIVHGNPSGIDNALCTHGGTMRFIEGQFTSLKAFSSDSPISLVVIDSCIPKSTQKMIFAVKDKQMQIPKIFDPIFASIDAISERCCQEFNRILSENSAPDYKLLEDLIFINHQLLCAIGVSRLELDNIHQFTQRLGFVSKVTGSGGGGCMLALVTPENEKRIPILKDALTEKGFKSWQANLGVQGICYHLPSNSDT</sequence>
<comment type="similarity">
    <text evidence="10">Belongs to the GHMP kinase family. Mevalonate kinase subfamily.</text>
</comment>
<dbReference type="GO" id="GO:0004496">
    <property type="term" value="F:mevalonate kinase activity"/>
    <property type="evidence" value="ECO:0007669"/>
    <property type="project" value="UniProtKB-EC"/>
</dbReference>
<keyword evidence="3 10" id="KW-0808">Transferase</keyword>
<dbReference type="AlphaFoldDB" id="A0AAV7JNA5"/>
<evidence type="ECO:0000313" key="13">
    <source>
        <dbReference type="EMBL" id="KAI6650183.1"/>
    </source>
</evidence>
<comment type="pathway">
    <text evidence="9 10">Isoprenoid biosynthesis; isopentenyl diphosphate biosynthesis via mevalonate pathway; isopentenyl diphosphate from (R)-mevalonate: step 1/3.</text>
</comment>
<evidence type="ECO:0000256" key="7">
    <source>
        <dbReference type="ARBA" id="ARBA00022842"/>
    </source>
</evidence>
<dbReference type="Pfam" id="PF00288">
    <property type="entry name" value="GHMP_kinases_N"/>
    <property type="match status" value="1"/>
</dbReference>
<keyword evidence="10" id="KW-1207">Sterol metabolism</keyword>
<keyword evidence="4 10" id="KW-0547">Nucleotide-binding</keyword>
<dbReference type="SUPFAM" id="SSF54211">
    <property type="entry name" value="Ribosomal protein S5 domain 2-like"/>
    <property type="match status" value="1"/>
</dbReference>
<dbReference type="NCBIfam" id="TIGR00549">
    <property type="entry name" value="mevalon_kin"/>
    <property type="match status" value="1"/>
</dbReference>
<keyword evidence="7" id="KW-0460">Magnesium</keyword>
<evidence type="ECO:0000256" key="9">
    <source>
        <dbReference type="ARBA" id="ARBA00029438"/>
    </source>
</evidence>
<keyword evidence="1 10" id="KW-0963">Cytoplasm</keyword>
<keyword evidence="2 10" id="KW-0444">Lipid biosynthesis</keyword>
<dbReference type="GO" id="GO:0006695">
    <property type="term" value="P:cholesterol biosynthetic process"/>
    <property type="evidence" value="ECO:0007669"/>
    <property type="project" value="TreeGrafter"/>
</dbReference>
<dbReference type="GO" id="GO:0005524">
    <property type="term" value="F:ATP binding"/>
    <property type="evidence" value="ECO:0007669"/>
    <property type="project" value="UniProtKB-KW"/>
</dbReference>
<dbReference type="SUPFAM" id="SSF55060">
    <property type="entry name" value="GHMP Kinase, C-terminal domain"/>
    <property type="match status" value="1"/>
</dbReference>
<evidence type="ECO:0000313" key="14">
    <source>
        <dbReference type="Proteomes" id="UP001165289"/>
    </source>
</evidence>
<dbReference type="GO" id="GO:0005829">
    <property type="term" value="C:cytosol"/>
    <property type="evidence" value="ECO:0007669"/>
    <property type="project" value="TreeGrafter"/>
</dbReference>
<dbReference type="GO" id="GO:0019287">
    <property type="term" value="P:isopentenyl diphosphate biosynthetic process, mevalonate pathway"/>
    <property type="evidence" value="ECO:0007669"/>
    <property type="project" value="TreeGrafter"/>
</dbReference>
<evidence type="ECO:0000256" key="8">
    <source>
        <dbReference type="ARBA" id="ARBA00023098"/>
    </source>
</evidence>
<evidence type="ECO:0000256" key="4">
    <source>
        <dbReference type="ARBA" id="ARBA00022741"/>
    </source>
</evidence>
<comment type="catalytic activity">
    <reaction evidence="10">
        <text>(R)-mevalonate + ATP = (R)-5-phosphomevalonate + ADP + H(+)</text>
        <dbReference type="Rhea" id="RHEA:17065"/>
        <dbReference type="ChEBI" id="CHEBI:15378"/>
        <dbReference type="ChEBI" id="CHEBI:30616"/>
        <dbReference type="ChEBI" id="CHEBI:36464"/>
        <dbReference type="ChEBI" id="CHEBI:58146"/>
        <dbReference type="ChEBI" id="CHEBI:456216"/>
        <dbReference type="EC" id="2.7.1.36"/>
    </reaction>
</comment>
<gene>
    <name evidence="13" type="ORF">LOD99_6100</name>
</gene>
<dbReference type="PANTHER" id="PTHR43290">
    <property type="entry name" value="MEVALONATE KINASE"/>
    <property type="match status" value="1"/>
</dbReference>
<evidence type="ECO:0000256" key="1">
    <source>
        <dbReference type="ARBA" id="ARBA00022490"/>
    </source>
</evidence>
<dbReference type="InterPro" id="IPR013750">
    <property type="entry name" value="GHMP_kinase_C_dom"/>
</dbReference>
<dbReference type="PRINTS" id="PR00959">
    <property type="entry name" value="MEVGALKINASE"/>
</dbReference>
<proteinExistence type="inferred from homology"/>
<keyword evidence="10" id="KW-0756">Sterol biosynthesis</keyword>
<accession>A0AAV7JNA5</accession>
<evidence type="ECO:0000259" key="12">
    <source>
        <dbReference type="Pfam" id="PF08544"/>
    </source>
</evidence>
<name>A0AAV7JNA5_9METZ</name>
<keyword evidence="10" id="KW-0753">Steroid metabolism</keyword>
<feature type="domain" description="GHMP kinase C-terminal" evidence="12">
    <location>
        <begin position="308"/>
        <end position="373"/>
    </location>
</feature>
<reference evidence="13 14" key="1">
    <citation type="journal article" date="2023" name="BMC Biol.">
        <title>The compact genome of the sponge Oopsacas minuta (Hexactinellida) is lacking key metazoan core genes.</title>
        <authorList>
            <person name="Santini S."/>
            <person name="Schenkelaars Q."/>
            <person name="Jourda C."/>
            <person name="Duchesne M."/>
            <person name="Belahbib H."/>
            <person name="Rocher C."/>
            <person name="Selva M."/>
            <person name="Riesgo A."/>
            <person name="Vervoort M."/>
            <person name="Leys S.P."/>
            <person name="Kodjabachian L."/>
            <person name="Le Bivic A."/>
            <person name="Borchiellini C."/>
            <person name="Claverie J.M."/>
            <person name="Renard E."/>
        </authorList>
    </citation>
    <scope>NUCLEOTIDE SEQUENCE [LARGE SCALE GENOMIC DNA]</scope>
    <source>
        <strain evidence="13">SPO-2</strain>
    </source>
</reference>